<dbReference type="Gene3D" id="1.20.1310.10">
    <property type="entry name" value="Cullin Repeats"/>
    <property type="match status" value="2"/>
</dbReference>
<dbReference type="AlphaFoldDB" id="A0A4Y7L7S9"/>
<reference evidence="3 4" key="1">
    <citation type="journal article" date="2018" name="Science">
        <title>The opium poppy genome and morphinan production.</title>
        <authorList>
            <person name="Guo L."/>
            <person name="Winzer T."/>
            <person name="Yang X."/>
            <person name="Li Y."/>
            <person name="Ning Z."/>
            <person name="He Z."/>
            <person name="Teodor R."/>
            <person name="Lu Y."/>
            <person name="Bowser T.A."/>
            <person name="Graham I.A."/>
            <person name="Ye K."/>
        </authorList>
    </citation>
    <scope>NUCLEOTIDE SEQUENCE [LARGE SCALE GENOMIC DNA]</scope>
    <source>
        <strain evidence="4">cv. HN1</strain>
        <tissue evidence="3">Leaves</tissue>
    </source>
</reference>
<evidence type="ECO:0000259" key="2">
    <source>
        <dbReference type="Pfam" id="PF00888"/>
    </source>
</evidence>
<dbReference type="GO" id="GO:0031625">
    <property type="term" value="F:ubiquitin protein ligase binding"/>
    <property type="evidence" value="ECO:0007669"/>
    <property type="project" value="InterPro"/>
</dbReference>
<gene>
    <name evidence="3" type="ORF">C5167_043577</name>
</gene>
<evidence type="ECO:0000313" key="4">
    <source>
        <dbReference type="Proteomes" id="UP000316621"/>
    </source>
</evidence>
<dbReference type="EMBL" id="CM010724">
    <property type="protein sequence ID" value="RZC80997.1"/>
    <property type="molecule type" value="Genomic_DNA"/>
</dbReference>
<dbReference type="SUPFAM" id="SSF74788">
    <property type="entry name" value="Cullin repeat-like"/>
    <property type="match status" value="1"/>
</dbReference>
<dbReference type="InterPro" id="IPR016159">
    <property type="entry name" value="Cullin_repeat-like_dom_sf"/>
</dbReference>
<proteinExistence type="inferred from homology"/>
<dbReference type="InterPro" id="IPR001373">
    <property type="entry name" value="Cullin_N"/>
</dbReference>
<dbReference type="PANTHER" id="PTHR11932">
    <property type="entry name" value="CULLIN"/>
    <property type="match status" value="1"/>
</dbReference>
<dbReference type="InterPro" id="IPR045093">
    <property type="entry name" value="Cullin"/>
</dbReference>
<dbReference type="GO" id="GO:0006511">
    <property type="term" value="P:ubiquitin-dependent protein catabolic process"/>
    <property type="evidence" value="ECO:0007669"/>
    <property type="project" value="InterPro"/>
</dbReference>
<protein>
    <recommendedName>
        <fullName evidence="2">Cullin N-terminal domain-containing protein</fullName>
    </recommendedName>
</protein>
<accession>A0A4Y7L7S9</accession>
<organism evidence="3 4">
    <name type="scientific">Papaver somniferum</name>
    <name type="common">Opium poppy</name>
    <dbReference type="NCBI Taxonomy" id="3469"/>
    <lineage>
        <taxon>Eukaryota</taxon>
        <taxon>Viridiplantae</taxon>
        <taxon>Streptophyta</taxon>
        <taxon>Embryophyta</taxon>
        <taxon>Tracheophyta</taxon>
        <taxon>Spermatophyta</taxon>
        <taxon>Magnoliopsida</taxon>
        <taxon>Ranunculales</taxon>
        <taxon>Papaveraceae</taxon>
        <taxon>Papaveroideae</taxon>
        <taxon>Papaver</taxon>
    </lineage>
</organism>
<dbReference type="Pfam" id="PF00888">
    <property type="entry name" value="Cullin"/>
    <property type="match status" value="1"/>
</dbReference>
<evidence type="ECO:0000313" key="3">
    <source>
        <dbReference type="EMBL" id="RZC80997.1"/>
    </source>
</evidence>
<sequence>MERDIELEEGCEIVQRGITKVINIIEGVPDESPMDAEYWMNLYTTVYTMGPPSRRDYSKELYERYEGVFNDYLRSKVLPAIQEKDDDISILQEFVKRWANHKVMVTKLGRFFHTLDRFYIRRSSLPSLKEVGFGCFLEIAYGKMKVKVRDVVIALINQERQGNEINGSLVKDVLEIFVKIGNENYSDYYVDDFEIAFLTDTAGYYTRKGFIGISVAECLKMEKEMVSCYLPSGTVGKLLKIVQGLGKEMTLSDDKLT</sequence>
<comment type="similarity">
    <text evidence="1">Belongs to the cullin family.</text>
</comment>
<keyword evidence="4" id="KW-1185">Reference proteome</keyword>
<dbReference type="Proteomes" id="UP000316621">
    <property type="component" value="Chromosome 10"/>
</dbReference>
<name>A0A4Y7L7S9_PAPSO</name>
<evidence type="ECO:0000256" key="1">
    <source>
        <dbReference type="ARBA" id="ARBA00006019"/>
    </source>
</evidence>
<dbReference type="STRING" id="3469.A0A4Y7L7S9"/>
<feature type="domain" description="Cullin N-terminal" evidence="2">
    <location>
        <begin position="32"/>
        <end position="243"/>
    </location>
</feature>
<dbReference type="Gramene" id="RZC80997">
    <property type="protein sequence ID" value="RZC80997"/>
    <property type="gene ID" value="C5167_043577"/>
</dbReference>
<dbReference type="OrthoDB" id="670407at2759"/>